<protein>
    <submittedName>
        <fullName evidence="1">Uncharacterized protein</fullName>
    </submittedName>
</protein>
<name>C5D903_GEOSW</name>
<gene>
    <name evidence="1" type="ordered locus">GWCH70_3199</name>
</gene>
<evidence type="ECO:0000313" key="1">
    <source>
        <dbReference type="EMBL" id="ACS25856.1"/>
    </source>
</evidence>
<dbReference type="EMBL" id="CP001638">
    <property type="protein sequence ID" value="ACS25856.1"/>
    <property type="molecule type" value="Genomic_DNA"/>
</dbReference>
<dbReference type="HOGENOM" id="CLU_2973019_0_0_9"/>
<dbReference type="KEGG" id="gwc:GWCH70_3199"/>
<accession>C5D903</accession>
<organism evidence="1">
    <name type="scientific">Geobacillus sp. (strain WCH70)</name>
    <dbReference type="NCBI Taxonomy" id="471223"/>
    <lineage>
        <taxon>Bacteria</taxon>
        <taxon>Bacillati</taxon>
        <taxon>Bacillota</taxon>
        <taxon>Bacilli</taxon>
        <taxon>Bacillales</taxon>
        <taxon>Anoxybacillaceae</taxon>
        <taxon>Geobacillus</taxon>
    </lineage>
</organism>
<reference evidence="1" key="1">
    <citation type="submission" date="2009-06" db="EMBL/GenBank/DDBJ databases">
        <title>Complete sequence of chromosome of Geopacillus sp. WCH70.</title>
        <authorList>
            <consortium name="US DOE Joint Genome Institute"/>
            <person name="Lucas S."/>
            <person name="Copeland A."/>
            <person name="Lapidus A."/>
            <person name="Glavina del Rio T."/>
            <person name="Dalin E."/>
            <person name="Tice H."/>
            <person name="Bruce D."/>
            <person name="Goodwin L."/>
            <person name="Pitluck S."/>
            <person name="Chertkov O."/>
            <person name="Brettin T."/>
            <person name="Detter J.C."/>
            <person name="Han C."/>
            <person name="Larimer F."/>
            <person name="Land M."/>
            <person name="Hauser L."/>
            <person name="Kyrpides N."/>
            <person name="Mikhailova N."/>
            <person name="Brumm P."/>
            <person name="Mead D.A."/>
            <person name="Richardson P."/>
        </authorList>
    </citation>
    <scope>NUCLEOTIDE SEQUENCE [LARGE SCALE GENOMIC DNA]</scope>
    <source>
        <strain evidence="1">WCH70</strain>
    </source>
</reference>
<proteinExistence type="predicted"/>
<sequence length="58" mass="6707">MFLNKTAMMNAIRKLIAHEDVVRQKMVDLQPRLKLGMLSPSRDVCLVSVTIQEFFSQK</sequence>
<dbReference type="AlphaFoldDB" id="C5D903"/>